<name>A0A5C5YYX8_9BACT</name>
<comment type="caution">
    <text evidence="1">The sequence shown here is derived from an EMBL/GenBank/DDBJ whole genome shotgun (WGS) entry which is preliminary data.</text>
</comment>
<evidence type="ECO:0000313" key="2">
    <source>
        <dbReference type="Proteomes" id="UP000315010"/>
    </source>
</evidence>
<evidence type="ECO:0000313" key="1">
    <source>
        <dbReference type="EMBL" id="TWT80302.1"/>
    </source>
</evidence>
<organism evidence="1 2">
    <name type="scientific">Novipirellula herctigrandis</name>
    <dbReference type="NCBI Taxonomy" id="2527986"/>
    <lineage>
        <taxon>Bacteria</taxon>
        <taxon>Pseudomonadati</taxon>
        <taxon>Planctomycetota</taxon>
        <taxon>Planctomycetia</taxon>
        <taxon>Pirellulales</taxon>
        <taxon>Pirellulaceae</taxon>
        <taxon>Novipirellula</taxon>
    </lineage>
</organism>
<dbReference type="AlphaFoldDB" id="A0A5C5YYX8"/>
<protein>
    <submittedName>
        <fullName evidence="1">Uncharacterized protein</fullName>
    </submittedName>
</protein>
<dbReference type="RefSeq" id="WP_146395350.1">
    <property type="nucleotide sequence ID" value="NZ_SJPJ01000001.1"/>
</dbReference>
<dbReference type="EMBL" id="SJPJ01000001">
    <property type="protein sequence ID" value="TWT80302.1"/>
    <property type="molecule type" value="Genomic_DNA"/>
</dbReference>
<reference evidence="1 2" key="1">
    <citation type="submission" date="2019-02" db="EMBL/GenBank/DDBJ databases">
        <title>Deep-cultivation of Planctomycetes and their phenomic and genomic characterization uncovers novel biology.</title>
        <authorList>
            <person name="Wiegand S."/>
            <person name="Jogler M."/>
            <person name="Boedeker C."/>
            <person name="Pinto D."/>
            <person name="Vollmers J."/>
            <person name="Rivas-Marin E."/>
            <person name="Kohn T."/>
            <person name="Peeters S.H."/>
            <person name="Heuer A."/>
            <person name="Rast P."/>
            <person name="Oberbeckmann S."/>
            <person name="Bunk B."/>
            <person name="Jeske O."/>
            <person name="Meyerdierks A."/>
            <person name="Storesund J.E."/>
            <person name="Kallscheuer N."/>
            <person name="Luecker S."/>
            <person name="Lage O.M."/>
            <person name="Pohl T."/>
            <person name="Merkel B.J."/>
            <person name="Hornburger P."/>
            <person name="Mueller R.-W."/>
            <person name="Bruemmer F."/>
            <person name="Labrenz M."/>
            <person name="Spormann A.M."/>
            <person name="Op Den Camp H."/>
            <person name="Overmann J."/>
            <person name="Amann R."/>
            <person name="Jetten M.S.M."/>
            <person name="Mascher T."/>
            <person name="Medema M.H."/>
            <person name="Devos D.P."/>
            <person name="Kaster A.-K."/>
            <person name="Ovreas L."/>
            <person name="Rohde M."/>
            <person name="Galperin M.Y."/>
            <person name="Jogler C."/>
        </authorList>
    </citation>
    <scope>NUCLEOTIDE SEQUENCE [LARGE SCALE GENOMIC DNA]</scope>
    <source>
        <strain evidence="1 2">CA13</strain>
    </source>
</reference>
<accession>A0A5C5YYX8</accession>
<dbReference type="Proteomes" id="UP000315010">
    <property type="component" value="Unassembled WGS sequence"/>
</dbReference>
<gene>
    <name evidence="1" type="ORF">CA13_17150</name>
</gene>
<proteinExistence type="predicted"/>
<keyword evidence="2" id="KW-1185">Reference proteome</keyword>
<sequence length="69" mass="7945">MAPSFLLSRSTSWRQTILIDACTVNIARIAMQEGLLRKQFNLIELVWMLRGLELAAPFHRSPFVLCDVR</sequence>